<dbReference type="GO" id="GO:0006879">
    <property type="term" value="P:intracellular iron ion homeostasis"/>
    <property type="evidence" value="ECO:0007669"/>
    <property type="project" value="UniProtKB-KW"/>
</dbReference>
<dbReference type="GO" id="GO:0004322">
    <property type="term" value="F:ferroxidase activity"/>
    <property type="evidence" value="ECO:0007669"/>
    <property type="project" value="UniProtKB-EC"/>
</dbReference>
<dbReference type="SMART" id="SM01219">
    <property type="entry name" value="Frataxin_Cyay"/>
    <property type="match status" value="1"/>
</dbReference>
<evidence type="ECO:0000256" key="4">
    <source>
        <dbReference type="ARBA" id="ARBA00022434"/>
    </source>
</evidence>
<keyword evidence="11" id="KW-0496">Mitochondrion</keyword>
<evidence type="ECO:0000256" key="7">
    <source>
        <dbReference type="ARBA" id="ARBA00022946"/>
    </source>
</evidence>
<keyword evidence="8" id="KW-0560">Oxidoreductase</keyword>
<evidence type="ECO:0000313" key="13">
    <source>
        <dbReference type="EMBL" id="CDZ96472.1"/>
    </source>
</evidence>
<protein>
    <recommendedName>
        <fullName evidence="3">ferroxidase</fullName>
        <ecNumber evidence="3">1.16.3.1</ecNumber>
    </recommendedName>
</protein>
<evidence type="ECO:0000256" key="9">
    <source>
        <dbReference type="ARBA" id="ARBA00023004"/>
    </source>
</evidence>
<dbReference type="GO" id="GO:0005739">
    <property type="term" value="C:mitochondrion"/>
    <property type="evidence" value="ECO:0007669"/>
    <property type="project" value="UniProtKB-SubCell"/>
</dbReference>
<evidence type="ECO:0000256" key="12">
    <source>
        <dbReference type="ARBA" id="ARBA00047990"/>
    </source>
</evidence>
<evidence type="ECO:0000256" key="6">
    <source>
        <dbReference type="ARBA" id="ARBA00022496"/>
    </source>
</evidence>
<dbReference type="NCBIfam" id="TIGR03421">
    <property type="entry name" value="FeS_CyaY"/>
    <property type="match status" value="1"/>
</dbReference>
<keyword evidence="4" id="KW-0409">Iron storage</keyword>
<dbReference type="GO" id="GO:0006826">
    <property type="term" value="P:iron ion transport"/>
    <property type="evidence" value="ECO:0007669"/>
    <property type="project" value="UniProtKB-KW"/>
</dbReference>
<dbReference type="PROSITE" id="PS50810">
    <property type="entry name" value="FRATAXIN_2"/>
    <property type="match status" value="1"/>
</dbReference>
<dbReference type="PRINTS" id="PR00904">
    <property type="entry name" value="FRATAXIN"/>
</dbReference>
<dbReference type="CDD" id="cd00503">
    <property type="entry name" value="Frataxin"/>
    <property type="match status" value="1"/>
</dbReference>
<comment type="catalytic activity">
    <reaction evidence="12">
        <text>4 Fe(2+) + O2 + 4 H(+) = 4 Fe(3+) + 2 H2O</text>
        <dbReference type="Rhea" id="RHEA:11148"/>
        <dbReference type="ChEBI" id="CHEBI:15377"/>
        <dbReference type="ChEBI" id="CHEBI:15378"/>
        <dbReference type="ChEBI" id="CHEBI:15379"/>
        <dbReference type="ChEBI" id="CHEBI:29033"/>
        <dbReference type="ChEBI" id="CHEBI:29034"/>
        <dbReference type="EC" id="1.16.3.1"/>
    </reaction>
</comment>
<dbReference type="AlphaFoldDB" id="A0A0F7SHG9"/>
<evidence type="ECO:0000256" key="10">
    <source>
        <dbReference type="ARBA" id="ARBA00023065"/>
    </source>
</evidence>
<dbReference type="PROSITE" id="PS01344">
    <property type="entry name" value="FRATAXIN_1"/>
    <property type="match status" value="1"/>
</dbReference>
<comment type="subcellular location">
    <subcellularLocation>
        <location evidence="1">Mitochondrion</location>
    </subcellularLocation>
</comment>
<organism evidence="13">
    <name type="scientific">Phaffia rhodozyma</name>
    <name type="common">Yeast</name>
    <name type="synonym">Xanthophyllomyces dendrorhous</name>
    <dbReference type="NCBI Taxonomy" id="264483"/>
    <lineage>
        <taxon>Eukaryota</taxon>
        <taxon>Fungi</taxon>
        <taxon>Dikarya</taxon>
        <taxon>Basidiomycota</taxon>
        <taxon>Agaricomycotina</taxon>
        <taxon>Tremellomycetes</taxon>
        <taxon>Cystofilobasidiales</taxon>
        <taxon>Mrakiaceae</taxon>
        <taxon>Phaffia</taxon>
    </lineage>
</organism>
<evidence type="ECO:0000256" key="11">
    <source>
        <dbReference type="ARBA" id="ARBA00023128"/>
    </source>
</evidence>
<dbReference type="EMBL" id="LN483144">
    <property type="protein sequence ID" value="CDZ96472.1"/>
    <property type="molecule type" value="Genomic_DNA"/>
</dbReference>
<dbReference type="GO" id="GO:0016226">
    <property type="term" value="P:iron-sulfur cluster assembly"/>
    <property type="evidence" value="ECO:0007669"/>
    <property type="project" value="InterPro"/>
</dbReference>
<dbReference type="PANTHER" id="PTHR16821">
    <property type="entry name" value="FRATAXIN"/>
    <property type="match status" value="1"/>
</dbReference>
<dbReference type="InterPro" id="IPR017789">
    <property type="entry name" value="Frataxin"/>
</dbReference>
<dbReference type="Pfam" id="PF01491">
    <property type="entry name" value="Frataxin_Cyay"/>
    <property type="match status" value="1"/>
</dbReference>
<dbReference type="InterPro" id="IPR036524">
    <property type="entry name" value="Frataxin/CyaY_sf"/>
</dbReference>
<proteinExistence type="inferred from homology"/>
<dbReference type="GO" id="GO:0008198">
    <property type="term" value="F:ferrous iron binding"/>
    <property type="evidence" value="ECO:0007669"/>
    <property type="project" value="TreeGrafter"/>
</dbReference>
<dbReference type="EC" id="1.16.3.1" evidence="3"/>
<evidence type="ECO:0000256" key="1">
    <source>
        <dbReference type="ARBA" id="ARBA00004173"/>
    </source>
</evidence>
<comment type="similarity">
    <text evidence="2">Belongs to the frataxin family.</text>
</comment>
<accession>A0A0F7SHG9</accession>
<dbReference type="InterPro" id="IPR020895">
    <property type="entry name" value="Frataxin_CS"/>
</dbReference>
<sequence length="197" mass="21604">MLNISTSLIRPRVPFSFSLSSSPSAPRAITSLARRTTSSSSALPIRISSPNVRISSVHMQLPTGRTPLSRTYSVFPPQGPASELTEAKYHQLSDITMNTLHDDLEELVEGEDGAEGGWEVEYSSGVLTLSMGEHGTYVINKQPPNKQIWLSSPVSGPKRFDFEPEGDKWVYTRDGTVLKELLDTELSAMVGRAVEVL</sequence>
<keyword evidence="10" id="KW-0406">Ion transport</keyword>
<dbReference type="SUPFAM" id="SSF55387">
    <property type="entry name" value="Frataxin/Nqo15-like"/>
    <property type="match status" value="1"/>
</dbReference>
<keyword evidence="9" id="KW-0408">Iron</keyword>
<keyword evidence="5" id="KW-0813">Transport</keyword>
<dbReference type="InterPro" id="IPR002908">
    <property type="entry name" value="Frataxin/CyaY"/>
</dbReference>
<dbReference type="Gene3D" id="3.30.920.10">
    <property type="entry name" value="Frataxin/CyaY"/>
    <property type="match status" value="1"/>
</dbReference>
<dbReference type="GO" id="GO:0008199">
    <property type="term" value="F:ferric iron binding"/>
    <property type="evidence" value="ECO:0007669"/>
    <property type="project" value="InterPro"/>
</dbReference>
<name>A0A0F7SHG9_PHARH</name>
<reference evidence="13" key="1">
    <citation type="submission" date="2014-08" db="EMBL/GenBank/DDBJ databases">
        <authorList>
            <person name="Sharma Rahul"/>
            <person name="Thines Marco"/>
        </authorList>
    </citation>
    <scope>NUCLEOTIDE SEQUENCE</scope>
</reference>
<keyword evidence="7" id="KW-0809">Transit peptide</keyword>
<evidence type="ECO:0000256" key="8">
    <source>
        <dbReference type="ARBA" id="ARBA00023002"/>
    </source>
</evidence>
<keyword evidence="6" id="KW-0410">Iron transport</keyword>
<evidence type="ECO:0000256" key="5">
    <source>
        <dbReference type="ARBA" id="ARBA00022448"/>
    </source>
</evidence>
<dbReference type="NCBIfam" id="TIGR03422">
    <property type="entry name" value="mito_frataxin"/>
    <property type="match status" value="1"/>
</dbReference>
<evidence type="ECO:0000256" key="3">
    <source>
        <dbReference type="ARBA" id="ARBA00013107"/>
    </source>
</evidence>
<dbReference type="PANTHER" id="PTHR16821:SF2">
    <property type="entry name" value="FRATAXIN, MITOCHONDRIAL"/>
    <property type="match status" value="1"/>
</dbReference>
<evidence type="ECO:0000256" key="2">
    <source>
        <dbReference type="ARBA" id="ARBA00008183"/>
    </source>
</evidence>
<dbReference type="GO" id="GO:0051537">
    <property type="term" value="F:2 iron, 2 sulfur cluster binding"/>
    <property type="evidence" value="ECO:0007669"/>
    <property type="project" value="TreeGrafter"/>
</dbReference>
<dbReference type="GO" id="GO:0034986">
    <property type="term" value="F:iron chaperone activity"/>
    <property type="evidence" value="ECO:0007669"/>
    <property type="project" value="TreeGrafter"/>
</dbReference>